<dbReference type="Pfam" id="PF07717">
    <property type="entry name" value="OB_NTP_bind"/>
    <property type="match status" value="1"/>
</dbReference>
<dbReference type="InterPro" id="IPR001650">
    <property type="entry name" value="Helicase_C-like"/>
</dbReference>
<evidence type="ECO:0000259" key="10">
    <source>
        <dbReference type="PROSITE" id="PS51194"/>
    </source>
</evidence>
<dbReference type="Gene3D" id="3.40.50.300">
    <property type="entry name" value="P-loop containing nucleotide triphosphate hydrolases"/>
    <property type="match status" value="3"/>
</dbReference>
<feature type="compositionally biased region" description="Acidic residues" evidence="8">
    <location>
        <begin position="1285"/>
        <end position="1298"/>
    </location>
</feature>
<feature type="compositionally biased region" description="Basic and acidic residues" evidence="8">
    <location>
        <begin position="1654"/>
        <end position="1664"/>
    </location>
</feature>
<dbReference type="PROSITE" id="PS00690">
    <property type="entry name" value="DEAH_ATP_HELICASE"/>
    <property type="match status" value="1"/>
</dbReference>
<dbReference type="InterPro" id="IPR027417">
    <property type="entry name" value="P-loop_NTPase"/>
</dbReference>
<feature type="region of interest" description="Disordered" evidence="8">
    <location>
        <begin position="583"/>
        <end position="682"/>
    </location>
</feature>
<dbReference type="InterPro" id="IPR011709">
    <property type="entry name" value="DEAD-box_helicase_OB_fold"/>
</dbReference>
<feature type="compositionally biased region" description="Acidic residues" evidence="8">
    <location>
        <begin position="524"/>
        <end position="552"/>
    </location>
</feature>
<dbReference type="PROSITE" id="PS51192">
    <property type="entry name" value="HELICASE_ATP_BIND_1"/>
    <property type="match status" value="1"/>
</dbReference>
<feature type="compositionally biased region" description="Pro residues" evidence="8">
    <location>
        <begin position="251"/>
        <end position="263"/>
    </location>
</feature>
<evidence type="ECO:0000256" key="8">
    <source>
        <dbReference type="SAM" id="MobiDB-lite"/>
    </source>
</evidence>
<dbReference type="OrthoDB" id="10253254at2759"/>
<feature type="compositionally biased region" description="Low complexity" evidence="8">
    <location>
        <begin position="264"/>
        <end position="276"/>
    </location>
</feature>
<dbReference type="Pfam" id="PF04408">
    <property type="entry name" value="WHD_HA2"/>
    <property type="match status" value="1"/>
</dbReference>
<evidence type="ECO:0000313" key="12">
    <source>
        <dbReference type="Proteomes" id="UP000075714"/>
    </source>
</evidence>
<feature type="compositionally biased region" description="Gly residues" evidence="8">
    <location>
        <begin position="165"/>
        <end position="179"/>
    </location>
</feature>
<evidence type="ECO:0000256" key="5">
    <source>
        <dbReference type="ARBA" id="ARBA00022806"/>
    </source>
</evidence>
<feature type="compositionally biased region" description="Gly residues" evidence="8">
    <location>
        <begin position="1610"/>
        <end position="1625"/>
    </location>
</feature>
<dbReference type="Proteomes" id="UP000075714">
    <property type="component" value="Unassembled WGS sequence"/>
</dbReference>
<dbReference type="Gene3D" id="1.20.120.1080">
    <property type="match status" value="1"/>
</dbReference>
<dbReference type="GO" id="GO:0016787">
    <property type="term" value="F:hydrolase activity"/>
    <property type="evidence" value="ECO:0007669"/>
    <property type="project" value="UniProtKB-KW"/>
</dbReference>
<evidence type="ECO:0000256" key="2">
    <source>
        <dbReference type="ARBA" id="ARBA00012552"/>
    </source>
</evidence>
<organism evidence="11 12">
    <name type="scientific">Gonium pectorale</name>
    <name type="common">Green alga</name>
    <dbReference type="NCBI Taxonomy" id="33097"/>
    <lineage>
        <taxon>Eukaryota</taxon>
        <taxon>Viridiplantae</taxon>
        <taxon>Chlorophyta</taxon>
        <taxon>core chlorophytes</taxon>
        <taxon>Chlorophyceae</taxon>
        <taxon>CS clade</taxon>
        <taxon>Chlamydomonadales</taxon>
        <taxon>Volvocaceae</taxon>
        <taxon>Gonium</taxon>
    </lineage>
</organism>
<dbReference type="SUPFAM" id="SSF82199">
    <property type="entry name" value="SET domain"/>
    <property type="match status" value="2"/>
</dbReference>
<dbReference type="InterPro" id="IPR048333">
    <property type="entry name" value="HA2_WH"/>
</dbReference>
<evidence type="ECO:0000256" key="7">
    <source>
        <dbReference type="ARBA" id="ARBA00047984"/>
    </source>
</evidence>
<feature type="compositionally biased region" description="Acidic residues" evidence="8">
    <location>
        <begin position="777"/>
        <end position="787"/>
    </location>
</feature>
<feature type="domain" description="Helicase C-terminal" evidence="10">
    <location>
        <begin position="1286"/>
        <end position="1485"/>
    </location>
</feature>
<dbReference type="SMART" id="SM00847">
    <property type="entry name" value="HA2"/>
    <property type="match status" value="1"/>
</dbReference>
<dbReference type="PANTHER" id="PTHR18934">
    <property type="entry name" value="ATP-DEPENDENT RNA HELICASE"/>
    <property type="match status" value="1"/>
</dbReference>
<feature type="compositionally biased region" description="Low complexity" evidence="8">
    <location>
        <begin position="825"/>
        <end position="851"/>
    </location>
</feature>
<keyword evidence="6" id="KW-0067">ATP-binding</keyword>
<evidence type="ECO:0000313" key="11">
    <source>
        <dbReference type="EMBL" id="KXZ53733.1"/>
    </source>
</evidence>
<dbReference type="EMBL" id="LSYV01000007">
    <property type="protein sequence ID" value="KXZ53733.1"/>
    <property type="molecule type" value="Genomic_DNA"/>
</dbReference>
<dbReference type="InterPro" id="IPR046341">
    <property type="entry name" value="SET_dom_sf"/>
</dbReference>
<dbReference type="PANTHER" id="PTHR18934:SF99">
    <property type="entry name" value="ATP-DEPENDENT RNA HELICASE DHX37-RELATED"/>
    <property type="match status" value="1"/>
</dbReference>
<dbReference type="SMART" id="SM00490">
    <property type="entry name" value="HELICc"/>
    <property type="match status" value="1"/>
</dbReference>
<dbReference type="InterPro" id="IPR007502">
    <property type="entry name" value="Helicase-assoc_dom"/>
</dbReference>
<evidence type="ECO:0000256" key="3">
    <source>
        <dbReference type="ARBA" id="ARBA00022741"/>
    </source>
</evidence>
<feature type="compositionally biased region" description="Acidic residues" evidence="8">
    <location>
        <begin position="1633"/>
        <end position="1642"/>
    </location>
</feature>
<comment type="similarity">
    <text evidence="1">Belongs to the DEAD box helicase family. DEAH subfamily.</text>
</comment>
<feature type="compositionally biased region" description="Acidic residues" evidence="8">
    <location>
        <begin position="1223"/>
        <end position="1241"/>
    </location>
</feature>
<dbReference type="GO" id="GO:0003723">
    <property type="term" value="F:RNA binding"/>
    <property type="evidence" value="ECO:0007669"/>
    <property type="project" value="TreeGrafter"/>
</dbReference>
<dbReference type="PROSITE" id="PS51194">
    <property type="entry name" value="HELICASE_CTER"/>
    <property type="match status" value="1"/>
</dbReference>
<reference evidence="12" key="1">
    <citation type="journal article" date="2016" name="Nat. Commun.">
        <title>The Gonium pectorale genome demonstrates co-option of cell cycle regulation during the evolution of multicellularity.</title>
        <authorList>
            <person name="Hanschen E.R."/>
            <person name="Marriage T.N."/>
            <person name="Ferris P.J."/>
            <person name="Hamaji T."/>
            <person name="Toyoda A."/>
            <person name="Fujiyama A."/>
            <person name="Neme R."/>
            <person name="Noguchi H."/>
            <person name="Minakuchi Y."/>
            <person name="Suzuki M."/>
            <person name="Kawai-Toyooka H."/>
            <person name="Smith D.R."/>
            <person name="Sparks H."/>
            <person name="Anderson J."/>
            <person name="Bakaric R."/>
            <person name="Luria V."/>
            <person name="Karger A."/>
            <person name="Kirschner M.W."/>
            <person name="Durand P.M."/>
            <person name="Michod R.E."/>
            <person name="Nozaki H."/>
            <person name="Olson B.J."/>
        </authorList>
    </citation>
    <scope>NUCLEOTIDE SEQUENCE [LARGE SCALE GENOMIC DNA]</scope>
    <source>
        <strain evidence="12">NIES-2863</strain>
    </source>
</reference>
<feature type="region of interest" description="Disordered" evidence="8">
    <location>
        <begin position="1608"/>
        <end position="1709"/>
    </location>
</feature>
<feature type="compositionally biased region" description="Basic residues" evidence="8">
    <location>
        <begin position="475"/>
        <end position="484"/>
    </location>
</feature>
<sequence>MYEAARGPKSKWYGYLASLPDREYLPVYWSDVQLERLEGCEMAGKAQQDREAMAADFASELEPLLERYPLRLGPLRAGWNLEAFMRAASWVASRAFYVDERHGDALVPLADAARVELGGAGGAWAEGFVVAEHADAQRGQQRPGRRGGQRSNEDEEEEEEEKEGGSGGEESSGQGGSGSDGEADGSQDGEAESGSGEGEEEEEEGSALGSDDDSRGGDGADDGAEASGRRRARKATAADLDRDPGDDGENPWPPPPPPPPPLPAAGTDAGDKAAAGFGDGAARDRWGLLAASAVERCGRNIHLDIGICALERGGVQVLDIVAAQPLAEGAEVFNTYGEHGNAELVNKYGFALPCNPFDEVSLDKDELMAAAEAELGRKAAQRRAKFLRKHSELLSPEEEPFLLLPPAHVSTPLYLALRVLAAEEAELAGFGGIEGVLRPLRAAARRAGQPQQREARDEGGNGAAPEGTCGGSGKVGKHAKRRRGARGDAAEAEEAEEDGGRRLPVKRPRRDGPDGKGGKGATAEEADDSEGEDEDGSGEEDEEDDLPDDVEVEGPGATAAAAAAATPQAGLWTDRMRSLLRRAVQARAAAHPTSLEQDQEELRRGPPPPPAVAGEAGKKGGRGAAAKQKARSGIDLSELVVASGPKQKTAKKGTVSQQAEPQPQLSKSQLRKLKQVQLKKERRENISQVLASLHTHAASDTALALMRPLHQRGHRETKKQRLRRELQMQRAGLAAPPAADGSGSGGGGELLRRRTVKGAGSGSDSEGGEERGSGSESNDESEEEEGPETAPMAGLPHRGAASSEDAGDSGSDCDGDGEEGGPAGGPAAKKQRTQPQQPAATAAAAATVDPAAARREALHAVRREAERIRAQELGGVDERLGDPTGELAAARAQAAAAAAAAAAFPHRVVHVARPAAMVESRSALPISGQEADIMEAVAAHDVIVLAGETGCGKTTQVPQFLYEAGYGCRDFPEKAGAVGITQPRRVAAVSTAQRVAEELGCAVGETVGYQVRYDRSVGDKTALKFMTDGILLRELQLDFSLAAYSAIIVDEAHERGLNTDLLLGMLSRAVPLRRRLWRERQEALARGERPAGPPVYPLKLIIMSATLRTSDFTENKRLFPKPPPVINVPARQYPVTVHFSRRTELRDYVSAAFRKVTRIHAELPPGGILVFLTGQREVEQLCRRLRHHYAERGRRAAAAAAAASGGGARGRGSVAAAGAGCDDGGDDEGGGDGCGVDEEDPLAAGEQYGGGGDVAEVAGDAAERRRRSGPEEEEVDDYQAGSEMNGEDEEGDEDEEEVQVMGGEQFTPEEIAEAERRFEEAYGRTMLPGAAGGAGGAGAAGAPGEGGGPGPVHVLPLYAMLPQARQAKVFAAHPPGTRLIIVATNVAETSLTIPGIRYVVDAGRSKQKLLEGAGAGGGTVARYDVRWVSKASAQQRAGRAGRTCPGHAYRLFSSAHFNDTFPEHSPPEILNSELEGVVLVMKAMGVDKVHNFPFPTPPDPDALRGAHRCLEALCALEPGSGRLTELGRAMAAFPISPRHARMLLEVLKWHKSLQGGADAVEGGTAGSSGGGALAVPEQVARRAGRALPYAVALAAALSIESPFIHIDTVGGDGEGEGGSGSGAGEGGRRADAEGGEEEEEGADGGRGGRKKRRGGQEPEQRQSQEEGDAGDLGVQEGEDEDGDEDGGGDGRRRKSAGAAGLGPGSARAAQAAAAAREAARRRRAHAAAMQGRFRHEASDALSALAALLAFEASGESEEFASRHFLHARNLREAADLHRQLLRVLALQQAGAALGPAATAGGAAAAAGGTLAEELAAAAREIVAAMAVPTATAAEAAVGGAGRGAAAAAAAATTAAEAALSGPAASAAAGVAALLPERVAAVLRRALAAGWADQVARRMRSAEYLAQLGESRRKRHAVRYQPACVGVAADAGGGDEGGGDDAAVFLHPRSALHAAAPELLVYCSLLRTDKRPYMVGLTSIEAEWLAESGTPLCVLSAGVLPDPAPAYKGPPVDGVVAWREAAYGLHAWPLPPVAAPHPDAAERAAVFGAALLEGRVLPGLAELRPLLAASPAMMLRPELRGVARVGELVGALSRRRIDSRRSLAAAWAADPTALQRELAAWVSKHQQALLLRLWPRLLQEAAAPAAAGAERKQQQQQRKERGREGKAAAPAASGGKNAKKKAGKA</sequence>
<feature type="domain" description="Helicase ATP-binding" evidence="9">
    <location>
        <begin position="934"/>
        <end position="1125"/>
    </location>
</feature>
<proteinExistence type="inferred from homology"/>
<dbReference type="EC" id="3.6.4.13" evidence="2"/>
<dbReference type="InterPro" id="IPR014001">
    <property type="entry name" value="Helicase_ATP-bd"/>
</dbReference>
<keyword evidence="4" id="KW-0378">Hydrolase</keyword>
<dbReference type="Gene3D" id="3.90.1410.10">
    <property type="entry name" value="set domain protein methyltransferase, domain 1"/>
    <property type="match status" value="2"/>
</dbReference>
<feature type="compositionally biased region" description="Low complexity" evidence="8">
    <location>
        <begin position="731"/>
        <end position="741"/>
    </location>
</feature>
<feature type="region of interest" description="Disordered" evidence="8">
    <location>
        <begin position="1204"/>
        <end position="1298"/>
    </location>
</feature>
<evidence type="ECO:0000256" key="4">
    <source>
        <dbReference type="ARBA" id="ARBA00022801"/>
    </source>
</evidence>
<feature type="compositionally biased region" description="Acidic residues" evidence="8">
    <location>
        <begin position="805"/>
        <end position="819"/>
    </location>
</feature>
<comment type="caution">
    <text evidence="11">The sequence shown here is derived from an EMBL/GenBank/DDBJ whole genome shotgun (WGS) entry which is preliminary data.</text>
</comment>
<dbReference type="GO" id="GO:0005524">
    <property type="term" value="F:ATP binding"/>
    <property type="evidence" value="ECO:0007669"/>
    <property type="project" value="UniProtKB-KW"/>
</dbReference>
<keyword evidence="3" id="KW-0547">Nucleotide-binding</keyword>
<dbReference type="InterPro" id="IPR002464">
    <property type="entry name" value="DNA/RNA_helicase_DEAH_CS"/>
</dbReference>
<feature type="compositionally biased region" description="Low complexity" evidence="8">
    <location>
        <begin position="1211"/>
        <end position="1220"/>
    </location>
</feature>
<dbReference type="GO" id="GO:0000462">
    <property type="term" value="P:maturation of SSU-rRNA from tricistronic rRNA transcript (SSU-rRNA, 5.8S rRNA, LSU-rRNA)"/>
    <property type="evidence" value="ECO:0007669"/>
    <property type="project" value="TreeGrafter"/>
</dbReference>
<accession>A0A150GVE5</accession>
<dbReference type="SMART" id="SM00487">
    <property type="entry name" value="DEXDc"/>
    <property type="match status" value="1"/>
</dbReference>
<feature type="region of interest" description="Disordered" evidence="8">
    <location>
        <begin position="135"/>
        <end position="278"/>
    </location>
</feature>
<gene>
    <name evidence="11" type="ORF">GPECTOR_6g650</name>
</gene>
<feature type="compositionally biased region" description="Basic and acidic residues" evidence="8">
    <location>
        <begin position="2148"/>
        <end position="2165"/>
    </location>
</feature>
<keyword evidence="5" id="KW-0347">Helicase</keyword>
<feature type="region of interest" description="Disordered" evidence="8">
    <location>
        <begin position="444"/>
        <end position="571"/>
    </location>
</feature>
<feature type="compositionally biased region" description="Acidic residues" evidence="8">
    <location>
        <begin position="1676"/>
        <end position="1687"/>
    </location>
</feature>
<name>A0A150GVE5_GONPE</name>
<evidence type="ECO:0000259" key="9">
    <source>
        <dbReference type="PROSITE" id="PS51192"/>
    </source>
</evidence>
<dbReference type="FunFam" id="3.40.50.300:FF:000637">
    <property type="entry name" value="ATP-dependent RNA helicase DHX37/DHR1"/>
    <property type="match status" value="1"/>
</dbReference>
<dbReference type="Pfam" id="PF00271">
    <property type="entry name" value="Helicase_C"/>
    <property type="match status" value="1"/>
</dbReference>
<feature type="region of interest" description="Disordered" evidence="8">
    <location>
        <begin position="2143"/>
        <end position="2184"/>
    </location>
</feature>
<dbReference type="GO" id="GO:0005730">
    <property type="term" value="C:nucleolus"/>
    <property type="evidence" value="ECO:0007669"/>
    <property type="project" value="TreeGrafter"/>
</dbReference>
<feature type="compositionally biased region" description="Acidic residues" evidence="8">
    <location>
        <begin position="181"/>
        <end position="205"/>
    </location>
</feature>
<feature type="compositionally biased region" description="Low complexity" evidence="8">
    <location>
        <begin position="553"/>
        <end position="566"/>
    </location>
</feature>
<evidence type="ECO:0000256" key="6">
    <source>
        <dbReference type="ARBA" id="ARBA00022840"/>
    </source>
</evidence>
<keyword evidence="12" id="KW-1185">Reference proteome</keyword>
<dbReference type="InterPro" id="IPR056371">
    <property type="entry name" value="DHX37-like_C"/>
</dbReference>
<dbReference type="STRING" id="33097.A0A150GVE5"/>
<dbReference type="CDD" id="cd10527">
    <property type="entry name" value="SET_LSMT"/>
    <property type="match status" value="1"/>
</dbReference>
<feature type="compositionally biased region" description="Low complexity" evidence="8">
    <location>
        <begin position="2166"/>
        <end position="2175"/>
    </location>
</feature>
<dbReference type="Pfam" id="PF23362">
    <property type="entry name" value="DHX37_C"/>
    <property type="match status" value="1"/>
</dbReference>
<comment type="catalytic activity">
    <reaction evidence="7">
        <text>ATP + H2O = ADP + phosphate + H(+)</text>
        <dbReference type="Rhea" id="RHEA:13065"/>
        <dbReference type="ChEBI" id="CHEBI:15377"/>
        <dbReference type="ChEBI" id="CHEBI:15378"/>
        <dbReference type="ChEBI" id="CHEBI:30616"/>
        <dbReference type="ChEBI" id="CHEBI:43474"/>
        <dbReference type="ChEBI" id="CHEBI:456216"/>
        <dbReference type="EC" id="3.6.4.13"/>
    </reaction>
</comment>
<dbReference type="SUPFAM" id="SSF52540">
    <property type="entry name" value="P-loop containing nucleoside triphosphate hydrolases"/>
    <property type="match status" value="1"/>
</dbReference>
<protein>
    <recommendedName>
        <fullName evidence="2">RNA helicase</fullName>
        <ecNumber evidence="2">3.6.4.13</ecNumber>
    </recommendedName>
</protein>
<dbReference type="CDD" id="cd17982">
    <property type="entry name" value="DEXHc_DHX37"/>
    <property type="match status" value="1"/>
</dbReference>
<feature type="region of interest" description="Disordered" evidence="8">
    <location>
        <begin position="702"/>
        <end position="851"/>
    </location>
</feature>
<feature type="compositionally biased region" description="Acidic residues" evidence="8">
    <location>
        <begin position="153"/>
        <end position="162"/>
    </location>
</feature>
<feature type="compositionally biased region" description="Basic residues" evidence="8">
    <location>
        <begin position="709"/>
        <end position="722"/>
    </location>
</feature>
<dbReference type="GO" id="GO:0003724">
    <property type="term" value="F:RNA helicase activity"/>
    <property type="evidence" value="ECO:0007669"/>
    <property type="project" value="UniProtKB-EC"/>
</dbReference>
<evidence type="ECO:0000256" key="1">
    <source>
        <dbReference type="ARBA" id="ARBA00008792"/>
    </source>
</evidence>
<feature type="compositionally biased region" description="Low complexity" evidence="8">
    <location>
        <begin position="624"/>
        <end position="633"/>
    </location>
</feature>
<dbReference type="CDD" id="cd18791">
    <property type="entry name" value="SF2_C_RHA"/>
    <property type="match status" value="1"/>
</dbReference>